<evidence type="ECO:0000259" key="3">
    <source>
        <dbReference type="Pfam" id="PF00561"/>
    </source>
</evidence>
<organism evidence="4">
    <name type="scientific">bioreactor metagenome</name>
    <dbReference type="NCBI Taxonomy" id="1076179"/>
    <lineage>
        <taxon>unclassified sequences</taxon>
        <taxon>metagenomes</taxon>
        <taxon>ecological metagenomes</taxon>
    </lineage>
</organism>
<comment type="similarity">
    <text evidence="1">Belongs to the peptidase S33 family.</text>
</comment>
<comment type="caution">
    <text evidence="4">The sequence shown here is derived from an EMBL/GenBank/DDBJ whole genome shotgun (WGS) entry which is preliminary data.</text>
</comment>
<gene>
    <name evidence="4" type="primary">pip_3</name>
    <name evidence="4" type="ORF">SDC9_53379</name>
</gene>
<dbReference type="Pfam" id="PF00561">
    <property type="entry name" value="Abhydrolase_1"/>
    <property type="match status" value="1"/>
</dbReference>
<name>A0A644WYG6_9ZZZZ</name>
<dbReference type="SUPFAM" id="SSF53474">
    <property type="entry name" value="alpha/beta-Hydrolases"/>
    <property type="match status" value="1"/>
</dbReference>
<feature type="domain" description="AB hydrolase-1" evidence="3">
    <location>
        <begin position="27"/>
        <end position="273"/>
    </location>
</feature>
<dbReference type="PRINTS" id="PR00793">
    <property type="entry name" value="PROAMNOPTASE"/>
</dbReference>
<keyword evidence="2 4" id="KW-0378">Hydrolase</keyword>
<dbReference type="AlphaFoldDB" id="A0A644WYG6"/>
<dbReference type="GO" id="GO:0016020">
    <property type="term" value="C:membrane"/>
    <property type="evidence" value="ECO:0007669"/>
    <property type="project" value="TreeGrafter"/>
</dbReference>
<reference evidence="4" key="1">
    <citation type="submission" date="2019-08" db="EMBL/GenBank/DDBJ databases">
        <authorList>
            <person name="Kucharzyk K."/>
            <person name="Murdoch R.W."/>
            <person name="Higgins S."/>
            <person name="Loffler F."/>
        </authorList>
    </citation>
    <scope>NUCLEOTIDE SEQUENCE</scope>
</reference>
<sequence>MIKENYLSVTGGKIWYKIAGAEKEGTPIIIIHGGPGATHDYLLPLEELADKRPVIFYDQLGCGKSDNPADVSLWTIERYVEELDLLCKSLNFKNYHILGQSWGGTLAVEYALSGLSDRIKSLILSAPLISSSRWAEDQREYIDQMPDMMKSTILRCEAGGDFNNPEYQKALAEFYNRHLCRIQPLPEPMQKTFEKMNTEMYAYMWGPSEFTVNGTCKDYDASERISAIKVPVLFTAGEFDEATPESLTYFSNKIEGSKVIVFENASHSHHLEKQKEYIEAVRDFLNEVDN</sequence>
<dbReference type="InterPro" id="IPR050266">
    <property type="entry name" value="AB_hydrolase_sf"/>
</dbReference>
<dbReference type="GO" id="GO:0006508">
    <property type="term" value="P:proteolysis"/>
    <property type="evidence" value="ECO:0007669"/>
    <property type="project" value="InterPro"/>
</dbReference>
<keyword evidence="4" id="KW-0645">Protease</keyword>
<dbReference type="PANTHER" id="PTHR43798">
    <property type="entry name" value="MONOACYLGLYCEROL LIPASE"/>
    <property type="match status" value="1"/>
</dbReference>
<accession>A0A644WYG6</accession>
<proteinExistence type="inferred from homology"/>
<evidence type="ECO:0000256" key="2">
    <source>
        <dbReference type="ARBA" id="ARBA00022801"/>
    </source>
</evidence>
<evidence type="ECO:0000313" key="4">
    <source>
        <dbReference type="EMBL" id="MPM07074.1"/>
    </source>
</evidence>
<dbReference type="Gene3D" id="3.40.50.1820">
    <property type="entry name" value="alpha/beta hydrolase"/>
    <property type="match status" value="1"/>
</dbReference>
<dbReference type="InterPro" id="IPR002410">
    <property type="entry name" value="Peptidase_S33"/>
</dbReference>
<evidence type="ECO:0000256" key="1">
    <source>
        <dbReference type="ARBA" id="ARBA00010088"/>
    </source>
</evidence>
<dbReference type="InterPro" id="IPR029058">
    <property type="entry name" value="AB_hydrolase_fold"/>
</dbReference>
<dbReference type="GO" id="GO:0004177">
    <property type="term" value="F:aminopeptidase activity"/>
    <property type="evidence" value="ECO:0007669"/>
    <property type="project" value="UniProtKB-KW"/>
</dbReference>
<dbReference type="EMBL" id="VSSQ01001297">
    <property type="protein sequence ID" value="MPM07074.1"/>
    <property type="molecule type" value="Genomic_DNA"/>
</dbReference>
<protein>
    <submittedName>
        <fullName evidence="4">Proline iminopeptidase</fullName>
        <ecNumber evidence="4">3.4.11.5</ecNumber>
    </submittedName>
</protein>
<dbReference type="NCBIfam" id="TIGR01250">
    <property type="entry name" value="pro_imino_pep_2"/>
    <property type="match status" value="1"/>
</dbReference>
<dbReference type="InterPro" id="IPR000073">
    <property type="entry name" value="AB_hydrolase_1"/>
</dbReference>
<dbReference type="PANTHER" id="PTHR43798:SF33">
    <property type="entry name" value="HYDROLASE, PUTATIVE (AFU_ORTHOLOGUE AFUA_2G14860)-RELATED"/>
    <property type="match status" value="1"/>
</dbReference>
<dbReference type="InterPro" id="IPR005945">
    <property type="entry name" value="Pro_imino_pep"/>
</dbReference>
<dbReference type="PIRSF" id="PIRSF005539">
    <property type="entry name" value="Pept_S33_TRI_F1"/>
    <property type="match status" value="1"/>
</dbReference>
<keyword evidence="4" id="KW-0031">Aminopeptidase</keyword>
<dbReference type="EC" id="3.4.11.5" evidence="4"/>